<feature type="domain" description="Hemerythrin-like" evidence="1">
    <location>
        <begin position="8"/>
        <end position="137"/>
    </location>
</feature>
<keyword evidence="3" id="KW-1185">Reference proteome</keyword>
<gene>
    <name evidence="2" type="ORF">Sru01_29420</name>
</gene>
<name>A0A919R682_9ACTN</name>
<dbReference type="AlphaFoldDB" id="A0A919R682"/>
<evidence type="ECO:0000313" key="3">
    <source>
        <dbReference type="Proteomes" id="UP000655287"/>
    </source>
</evidence>
<sequence>MPEPLDTTMMIAVHDALRRELDRLARVAARAGDDPRQVLRTAAGWRLFTTYLHAHHTAEDTALWPATAARLAGRPDELALLAALEHEHAAVDSLVSAIDAELAGPAAPAGRLGDLIDALGVELRAHLRHEEADGLPLIAATLTEQDWAGFSAAHRERIGDDVPRYLPWLLDGAGDPAADRVLSRVPAPARAAYQAEWRDAYAALDLYAGKDA</sequence>
<accession>A0A919R682</accession>
<dbReference type="Pfam" id="PF01814">
    <property type="entry name" value="Hemerythrin"/>
    <property type="match status" value="1"/>
</dbReference>
<dbReference type="EMBL" id="BOOU01000044">
    <property type="protein sequence ID" value="GII77960.1"/>
    <property type="molecule type" value="Genomic_DNA"/>
</dbReference>
<reference evidence="2" key="1">
    <citation type="submission" date="2021-01" db="EMBL/GenBank/DDBJ databases">
        <title>Whole genome shotgun sequence of Sphaerisporangium rufum NBRC 109079.</title>
        <authorList>
            <person name="Komaki H."/>
            <person name="Tamura T."/>
        </authorList>
    </citation>
    <scope>NUCLEOTIDE SEQUENCE</scope>
    <source>
        <strain evidence="2">NBRC 109079</strain>
    </source>
</reference>
<comment type="caution">
    <text evidence="2">The sequence shown here is derived from an EMBL/GenBank/DDBJ whole genome shotgun (WGS) entry which is preliminary data.</text>
</comment>
<dbReference type="InterPro" id="IPR012312">
    <property type="entry name" value="Hemerythrin-like"/>
</dbReference>
<dbReference type="CDD" id="cd12108">
    <property type="entry name" value="Hr-like"/>
    <property type="match status" value="1"/>
</dbReference>
<organism evidence="2 3">
    <name type="scientific">Sphaerisporangium rufum</name>
    <dbReference type="NCBI Taxonomy" id="1381558"/>
    <lineage>
        <taxon>Bacteria</taxon>
        <taxon>Bacillati</taxon>
        <taxon>Actinomycetota</taxon>
        <taxon>Actinomycetes</taxon>
        <taxon>Streptosporangiales</taxon>
        <taxon>Streptosporangiaceae</taxon>
        <taxon>Sphaerisporangium</taxon>
    </lineage>
</organism>
<proteinExistence type="predicted"/>
<dbReference type="Gene3D" id="1.20.120.520">
    <property type="entry name" value="nmb1532 protein domain like"/>
    <property type="match status" value="1"/>
</dbReference>
<dbReference type="Proteomes" id="UP000655287">
    <property type="component" value="Unassembled WGS sequence"/>
</dbReference>
<evidence type="ECO:0000259" key="1">
    <source>
        <dbReference type="Pfam" id="PF01814"/>
    </source>
</evidence>
<evidence type="ECO:0000313" key="2">
    <source>
        <dbReference type="EMBL" id="GII77960.1"/>
    </source>
</evidence>
<protein>
    <recommendedName>
        <fullName evidence="1">Hemerythrin-like domain-containing protein</fullName>
    </recommendedName>
</protein>
<dbReference type="RefSeq" id="WP_203985033.1">
    <property type="nucleotide sequence ID" value="NZ_BOOU01000044.1"/>
</dbReference>